<sequence length="269" mass="27765">MHDPSFLLLFALGLILTGCVSGFLAGLLGVGGGIVVVPVLYIVLAAFDVESDLIPFIAVGTSLATIIPTSIQSFRAHHARGSVDTALLKWWGPFVAVGVVLGVTIAAWANGEFLTLVFAAVALLVAGYMLFSPEGAHVAPRLPGRPIQALLATIIGTISSLMGIGGGTLTVPVLSLASYPVRRAVGTASVVGLIIAVPGALGFVVNGWGKSDLPPFSLGHVNLAGFVLIAASSMFFAPLGARTAHALEPKWLRRLFGVFLAVTSIKMMT</sequence>
<organism evidence="6 7">
    <name type="scientific">Aureimonas glaciei</name>
    <dbReference type="NCBI Taxonomy" id="1776957"/>
    <lineage>
        <taxon>Bacteria</taxon>
        <taxon>Pseudomonadati</taxon>
        <taxon>Pseudomonadota</taxon>
        <taxon>Alphaproteobacteria</taxon>
        <taxon>Hyphomicrobiales</taxon>
        <taxon>Aurantimonadaceae</taxon>
        <taxon>Aureimonas</taxon>
    </lineage>
</organism>
<dbReference type="EMBL" id="BMJJ01000021">
    <property type="protein sequence ID" value="GGD42743.1"/>
    <property type="molecule type" value="Genomic_DNA"/>
</dbReference>
<keyword evidence="7" id="KW-1185">Reference proteome</keyword>
<comment type="similarity">
    <text evidence="5">Belongs to the 4-toluene sulfonate uptake permease (TSUP) (TC 2.A.102) family.</text>
</comment>
<dbReference type="AlphaFoldDB" id="A0A917DJJ0"/>
<dbReference type="Pfam" id="PF01925">
    <property type="entry name" value="TauE"/>
    <property type="match status" value="1"/>
</dbReference>
<evidence type="ECO:0000256" key="3">
    <source>
        <dbReference type="ARBA" id="ARBA00022989"/>
    </source>
</evidence>
<comment type="caution">
    <text evidence="6">The sequence shown here is derived from an EMBL/GenBank/DDBJ whole genome shotgun (WGS) entry which is preliminary data.</text>
</comment>
<comment type="subcellular location">
    <subcellularLocation>
        <location evidence="5">Cell membrane</location>
        <topology evidence="5">Multi-pass membrane protein</topology>
    </subcellularLocation>
    <subcellularLocation>
        <location evidence="1">Membrane</location>
        <topology evidence="1">Multi-pass membrane protein</topology>
    </subcellularLocation>
</comment>
<feature type="transmembrane region" description="Helical" evidence="5">
    <location>
        <begin position="113"/>
        <end position="131"/>
    </location>
</feature>
<dbReference type="RefSeq" id="WP_188855339.1">
    <property type="nucleotide sequence ID" value="NZ_BMJJ01000021.1"/>
</dbReference>
<feature type="transmembrane region" description="Helical" evidence="5">
    <location>
        <begin position="54"/>
        <end position="71"/>
    </location>
</feature>
<evidence type="ECO:0000313" key="6">
    <source>
        <dbReference type="EMBL" id="GGD42743.1"/>
    </source>
</evidence>
<evidence type="ECO:0000256" key="4">
    <source>
        <dbReference type="ARBA" id="ARBA00023136"/>
    </source>
</evidence>
<dbReference type="Proteomes" id="UP000613160">
    <property type="component" value="Unassembled WGS sequence"/>
</dbReference>
<feature type="transmembrane region" description="Helical" evidence="5">
    <location>
        <begin position="91"/>
        <end position="108"/>
    </location>
</feature>
<evidence type="ECO:0000256" key="5">
    <source>
        <dbReference type="RuleBase" id="RU363041"/>
    </source>
</evidence>
<reference evidence="6" key="1">
    <citation type="journal article" date="2014" name="Int. J. Syst. Evol. Microbiol.">
        <title>Complete genome sequence of Corynebacterium casei LMG S-19264T (=DSM 44701T), isolated from a smear-ripened cheese.</title>
        <authorList>
            <consortium name="US DOE Joint Genome Institute (JGI-PGF)"/>
            <person name="Walter F."/>
            <person name="Albersmeier A."/>
            <person name="Kalinowski J."/>
            <person name="Ruckert C."/>
        </authorList>
    </citation>
    <scope>NUCLEOTIDE SEQUENCE</scope>
    <source>
        <strain evidence="6">CGMCC 1.15493</strain>
    </source>
</reference>
<keyword evidence="3 5" id="KW-1133">Transmembrane helix</keyword>
<evidence type="ECO:0000256" key="2">
    <source>
        <dbReference type="ARBA" id="ARBA00022692"/>
    </source>
</evidence>
<keyword evidence="5" id="KW-1003">Cell membrane</keyword>
<protein>
    <recommendedName>
        <fullName evidence="5">Probable membrane transporter protein</fullName>
    </recommendedName>
</protein>
<keyword evidence="4 5" id="KW-0472">Membrane</keyword>
<feature type="transmembrane region" description="Helical" evidence="5">
    <location>
        <begin position="151"/>
        <end position="177"/>
    </location>
</feature>
<gene>
    <name evidence="6" type="ORF">GCM10011335_51810</name>
</gene>
<name>A0A917DJJ0_9HYPH</name>
<dbReference type="GO" id="GO:0005886">
    <property type="term" value="C:plasma membrane"/>
    <property type="evidence" value="ECO:0007669"/>
    <property type="project" value="UniProtKB-SubCell"/>
</dbReference>
<dbReference type="InterPro" id="IPR002781">
    <property type="entry name" value="TM_pro_TauE-like"/>
</dbReference>
<keyword evidence="2 5" id="KW-0812">Transmembrane</keyword>
<feature type="transmembrane region" description="Helical" evidence="5">
    <location>
        <begin position="184"/>
        <end position="205"/>
    </location>
</feature>
<evidence type="ECO:0000313" key="7">
    <source>
        <dbReference type="Proteomes" id="UP000613160"/>
    </source>
</evidence>
<dbReference type="PANTHER" id="PTHR43483:SF3">
    <property type="entry name" value="MEMBRANE TRANSPORTER PROTEIN HI_0806-RELATED"/>
    <property type="match status" value="1"/>
</dbReference>
<feature type="transmembrane region" description="Helical" evidence="5">
    <location>
        <begin position="31"/>
        <end position="47"/>
    </location>
</feature>
<proteinExistence type="inferred from homology"/>
<reference evidence="6" key="2">
    <citation type="submission" date="2020-09" db="EMBL/GenBank/DDBJ databases">
        <authorList>
            <person name="Sun Q."/>
            <person name="Zhou Y."/>
        </authorList>
    </citation>
    <scope>NUCLEOTIDE SEQUENCE</scope>
    <source>
        <strain evidence="6">CGMCC 1.15493</strain>
    </source>
</reference>
<dbReference type="PANTHER" id="PTHR43483">
    <property type="entry name" value="MEMBRANE TRANSPORTER PROTEIN HI_0806-RELATED"/>
    <property type="match status" value="1"/>
</dbReference>
<evidence type="ECO:0000256" key="1">
    <source>
        <dbReference type="ARBA" id="ARBA00004141"/>
    </source>
</evidence>
<accession>A0A917DJJ0</accession>
<feature type="transmembrane region" description="Helical" evidence="5">
    <location>
        <begin position="217"/>
        <end position="239"/>
    </location>
</feature>